<keyword evidence="10" id="KW-1185">Reference proteome</keyword>
<keyword evidence="2 7" id="KW-0813">Transport</keyword>
<dbReference type="GO" id="GO:0005886">
    <property type="term" value="C:plasma membrane"/>
    <property type="evidence" value="ECO:0007669"/>
    <property type="project" value="UniProtKB-SubCell"/>
</dbReference>
<gene>
    <name evidence="9" type="ORF">SAMN05216298_2883</name>
</gene>
<dbReference type="PANTHER" id="PTHR30193:SF41">
    <property type="entry name" value="DIACETYLCHITOBIOSE UPTAKE SYSTEM PERMEASE PROTEIN NGCF"/>
    <property type="match status" value="1"/>
</dbReference>
<dbReference type="PANTHER" id="PTHR30193">
    <property type="entry name" value="ABC TRANSPORTER PERMEASE PROTEIN"/>
    <property type="match status" value="1"/>
</dbReference>
<dbReference type="CDD" id="cd06261">
    <property type="entry name" value="TM_PBP2"/>
    <property type="match status" value="1"/>
</dbReference>
<evidence type="ECO:0000256" key="3">
    <source>
        <dbReference type="ARBA" id="ARBA00022475"/>
    </source>
</evidence>
<dbReference type="Proteomes" id="UP000198662">
    <property type="component" value="Unassembled WGS sequence"/>
</dbReference>
<dbReference type="InterPro" id="IPR000515">
    <property type="entry name" value="MetI-like"/>
</dbReference>
<evidence type="ECO:0000313" key="9">
    <source>
        <dbReference type="EMBL" id="SDL17359.1"/>
    </source>
</evidence>
<dbReference type="SUPFAM" id="SSF161098">
    <property type="entry name" value="MetI-like"/>
    <property type="match status" value="1"/>
</dbReference>
<feature type="transmembrane region" description="Helical" evidence="7">
    <location>
        <begin position="113"/>
        <end position="134"/>
    </location>
</feature>
<name>A0A1G9HWP4_9ACTN</name>
<feature type="transmembrane region" description="Helical" evidence="7">
    <location>
        <begin position="164"/>
        <end position="183"/>
    </location>
</feature>
<comment type="subcellular location">
    <subcellularLocation>
        <location evidence="1 7">Cell membrane</location>
        <topology evidence="1 7">Multi-pass membrane protein</topology>
    </subcellularLocation>
</comment>
<evidence type="ECO:0000256" key="2">
    <source>
        <dbReference type="ARBA" id="ARBA00022448"/>
    </source>
</evidence>
<evidence type="ECO:0000256" key="6">
    <source>
        <dbReference type="ARBA" id="ARBA00023136"/>
    </source>
</evidence>
<dbReference type="PROSITE" id="PS50928">
    <property type="entry name" value="ABC_TM1"/>
    <property type="match status" value="1"/>
</dbReference>
<dbReference type="Gene3D" id="1.10.3720.10">
    <property type="entry name" value="MetI-like"/>
    <property type="match status" value="1"/>
</dbReference>
<protein>
    <submittedName>
        <fullName evidence="9">N-acetylglucosamine transport system permease protein</fullName>
    </submittedName>
</protein>
<feature type="transmembrane region" description="Helical" evidence="7">
    <location>
        <begin position="225"/>
        <end position="244"/>
    </location>
</feature>
<dbReference type="AlphaFoldDB" id="A0A1G9HWP4"/>
<evidence type="ECO:0000313" key="10">
    <source>
        <dbReference type="Proteomes" id="UP000198662"/>
    </source>
</evidence>
<accession>A0A1G9HWP4</accession>
<dbReference type="OrthoDB" id="9782326at2"/>
<keyword evidence="3" id="KW-1003">Cell membrane</keyword>
<dbReference type="STRING" id="380244.SAMN05216298_2883"/>
<sequence length="304" mass="32538">MRHGKYRFLIGALAPPLLLYGVFVVSPYAQAFYLALTDWDGLSAEAGLVGLQNFADLWSDPLFLAALRNNGLMLVVVPTATIALALFFAACLTLGGGMRRRGRGVHGSGLYRIVYFFPQLLSVAILGVLFQFVYTPGNGLLNGLLGAVGLDGLQRSWLADPATALPAVTAVMVWSAVGFYVVLFTAAMESVPTDVVEAATLDGAGRFTVFRRITLPLVWDSVQVAYVYLGILALDGFALVQIMSVGPGGPDNATEVIGLTLYRAAFTYGEFGYASAMGVTLFFITLTLTALAMRATKRERVELA</sequence>
<keyword evidence="4 7" id="KW-0812">Transmembrane</keyword>
<dbReference type="RefSeq" id="WP_091050050.1">
    <property type="nucleotide sequence ID" value="NZ_FNGF01000004.1"/>
</dbReference>
<comment type="similarity">
    <text evidence="7">Belongs to the binding-protein-dependent transport system permease family.</text>
</comment>
<evidence type="ECO:0000256" key="5">
    <source>
        <dbReference type="ARBA" id="ARBA00022989"/>
    </source>
</evidence>
<feature type="domain" description="ABC transmembrane type-1" evidence="8">
    <location>
        <begin position="67"/>
        <end position="292"/>
    </location>
</feature>
<dbReference type="EMBL" id="FNGF01000004">
    <property type="protein sequence ID" value="SDL17359.1"/>
    <property type="molecule type" value="Genomic_DNA"/>
</dbReference>
<reference evidence="10" key="1">
    <citation type="submission" date="2016-10" db="EMBL/GenBank/DDBJ databases">
        <authorList>
            <person name="Varghese N."/>
            <person name="Submissions S."/>
        </authorList>
    </citation>
    <scope>NUCLEOTIDE SEQUENCE [LARGE SCALE GENOMIC DNA]</scope>
    <source>
        <strain evidence="10">CGMCC 4.3147</strain>
    </source>
</reference>
<feature type="transmembrane region" description="Helical" evidence="7">
    <location>
        <begin position="71"/>
        <end position="92"/>
    </location>
</feature>
<evidence type="ECO:0000256" key="7">
    <source>
        <dbReference type="RuleBase" id="RU363032"/>
    </source>
</evidence>
<feature type="transmembrane region" description="Helical" evidence="7">
    <location>
        <begin position="271"/>
        <end position="293"/>
    </location>
</feature>
<proteinExistence type="inferred from homology"/>
<organism evidence="9 10">
    <name type="scientific">Glycomyces sambucus</name>
    <dbReference type="NCBI Taxonomy" id="380244"/>
    <lineage>
        <taxon>Bacteria</taxon>
        <taxon>Bacillati</taxon>
        <taxon>Actinomycetota</taxon>
        <taxon>Actinomycetes</taxon>
        <taxon>Glycomycetales</taxon>
        <taxon>Glycomycetaceae</taxon>
        <taxon>Glycomyces</taxon>
    </lineage>
</organism>
<dbReference type="InterPro" id="IPR035906">
    <property type="entry name" value="MetI-like_sf"/>
</dbReference>
<keyword evidence="6 7" id="KW-0472">Membrane</keyword>
<keyword evidence="5 7" id="KW-1133">Transmembrane helix</keyword>
<dbReference type="InterPro" id="IPR051393">
    <property type="entry name" value="ABC_transporter_permease"/>
</dbReference>
<dbReference type="Pfam" id="PF00528">
    <property type="entry name" value="BPD_transp_1"/>
    <property type="match status" value="1"/>
</dbReference>
<evidence type="ECO:0000256" key="4">
    <source>
        <dbReference type="ARBA" id="ARBA00022692"/>
    </source>
</evidence>
<evidence type="ECO:0000256" key="1">
    <source>
        <dbReference type="ARBA" id="ARBA00004651"/>
    </source>
</evidence>
<evidence type="ECO:0000259" key="8">
    <source>
        <dbReference type="PROSITE" id="PS50928"/>
    </source>
</evidence>
<dbReference type="GO" id="GO:0055085">
    <property type="term" value="P:transmembrane transport"/>
    <property type="evidence" value="ECO:0007669"/>
    <property type="project" value="InterPro"/>
</dbReference>